<sequence>MVLIPSCISLFHSKDILPKYWCFIFIEMLTRVVSIKSPFLRCFFINKTIRIAKMKQRAKNFNYLRFFVNVVIEINCYTS</sequence>
<dbReference type="AlphaFoldDB" id="A0AB33GVE9"/>
<protein>
    <submittedName>
        <fullName evidence="1">Uncharacterized protein</fullName>
    </submittedName>
</protein>
<gene>
    <name evidence="1" type="ORF">AM363_05855</name>
</gene>
<accession>A0AB33GVE9</accession>
<reference evidence="1 2" key="1">
    <citation type="submission" date="2018-09" db="EMBL/GenBank/DDBJ databases">
        <title>Whole genome sequencing of Citrobacter freundii AR_0116.</title>
        <authorList>
            <person name="Conlan S."/>
            <person name="Thomas P.J."/>
            <person name="Mullikin J."/>
            <person name="Frank K.M."/>
            <person name="Segre J.A."/>
        </authorList>
    </citation>
    <scope>NUCLEOTIDE SEQUENCE [LARGE SCALE GENOMIC DNA]</scope>
    <source>
        <strain evidence="1 2">AR_0116</strain>
    </source>
</reference>
<dbReference type="Proteomes" id="UP000263627">
    <property type="component" value="Chromosome"/>
</dbReference>
<dbReference type="EMBL" id="CP032184">
    <property type="protein sequence ID" value="AXZ46509.1"/>
    <property type="molecule type" value="Genomic_DNA"/>
</dbReference>
<evidence type="ECO:0000313" key="2">
    <source>
        <dbReference type="Proteomes" id="UP000263627"/>
    </source>
</evidence>
<name>A0AB33GVE9_CITFR</name>
<evidence type="ECO:0000313" key="1">
    <source>
        <dbReference type="EMBL" id="AXZ46509.1"/>
    </source>
</evidence>
<organism evidence="1 2">
    <name type="scientific">Citrobacter freundii</name>
    <dbReference type="NCBI Taxonomy" id="546"/>
    <lineage>
        <taxon>Bacteria</taxon>
        <taxon>Pseudomonadati</taxon>
        <taxon>Pseudomonadota</taxon>
        <taxon>Gammaproteobacteria</taxon>
        <taxon>Enterobacterales</taxon>
        <taxon>Enterobacteriaceae</taxon>
        <taxon>Citrobacter</taxon>
        <taxon>Citrobacter freundii complex</taxon>
    </lineage>
</organism>
<proteinExistence type="predicted"/>